<evidence type="ECO:0000313" key="4">
    <source>
        <dbReference type="Proteomes" id="UP000327085"/>
    </source>
</evidence>
<keyword evidence="1" id="KW-0547">Nucleotide-binding</keyword>
<reference evidence="4" key="1">
    <citation type="journal article" date="2020" name="Plant J.">
        <title>Transposons played a major role in the diversification between the closely related almond and peach genomes: results from the almond genome sequence.</title>
        <authorList>
            <person name="Alioto T."/>
            <person name="Alexiou K.G."/>
            <person name="Bardil A."/>
            <person name="Barteri F."/>
            <person name="Castanera R."/>
            <person name="Cruz F."/>
            <person name="Dhingra A."/>
            <person name="Duval H."/>
            <person name="Fernandez I Marti A."/>
            <person name="Frias L."/>
            <person name="Galan B."/>
            <person name="Garcia J.L."/>
            <person name="Howad W."/>
            <person name="Gomez-Garrido J."/>
            <person name="Gut M."/>
            <person name="Julca I."/>
            <person name="Morata J."/>
            <person name="Puigdomenech P."/>
            <person name="Ribeca P."/>
            <person name="Rubio Cabetas M.J."/>
            <person name="Vlasova A."/>
            <person name="Wirthensohn M."/>
            <person name="Garcia-Mas J."/>
            <person name="Gabaldon T."/>
            <person name="Casacuberta J.M."/>
            <person name="Arus P."/>
        </authorList>
    </citation>
    <scope>NUCLEOTIDE SEQUENCE [LARGE SCALE GENOMIC DNA]</scope>
    <source>
        <strain evidence="4">cv. Texas</strain>
    </source>
</reference>
<dbReference type="Gene3D" id="1.10.8.430">
    <property type="entry name" value="Helical domain of apoptotic protease-activating factors"/>
    <property type="match status" value="1"/>
</dbReference>
<sequence>MDYLTAIVSGIAGNIVEYTIEPVGGQMGYLVHHKSNLQNLESQVDNLGVAKARIRHTINEVKIKVLDVKHNSDLERIQKEIAEKLAIDVLENHTALRLLLVVCKTLLTSRSREILSSEMRMQKEFGLHVLDEEETWSLFEKMEGIVVKDPIISAVATQIAQKCGGLLVFIVIDASTLRNKSTLHAWKDALRCLKRFDKERLTGKVKQLPEEIGQLSLLRLLDLRDLTLKKLKTSLCAIGMCDDYLYNDEYVFDMY</sequence>
<protein>
    <submittedName>
        <fullName evidence="3">PREDICTED: disease resistance</fullName>
    </submittedName>
</protein>
<dbReference type="SUPFAM" id="SSF52540">
    <property type="entry name" value="P-loop containing nucleoside triphosphate hydrolases"/>
    <property type="match status" value="1"/>
</dbReference>
<proteinExistence type="predicted"/>
<dbReference type="GO" id="GO:0043531">
    <property type="term" value="F:ADP binding"/>
    <property type="evidence" value="ECO:0007669"/>
    <property type="project" value="InterPro"/>
</dbReference>
<accession>A0A5E4FSS9</accession>
<dbReference type="PANTHER" id="PTHR33463:SF198">
    <property type="entry name" value="RPP4C3"/>
    <property type="match status" value="1"/>
</dbReference>
<dbReference type="GO" id="GO:0006952">
    <property type="term" value="P:defense response"/>
    <property type="evidence" value="ECO:0007669"/>
    <property type="project" value="UniProtKB-KW"/>
</dbReference>
<dbReference type="InterPro" id="IPR050905">
    <property type="entry name" value="Plant_NBS-LRR"/>
</dbReference>
<name>A0A5E4FSS9_PRUDU</name>
<dbReference type="PANTHER" id="PTHR33463">
    <property type="entry name" value="NB-ARC DOMAIN-CONTAINING PROTEIN-RELATED"/>
    <property type="match status" value="1"/>
</dbReference>
<keyword evidence="2" id="KW-0611">Plant defense</keyword>
<dbReference type="Proteomes" id="UP000327085">
    <property type="component" value="Chromosome 4"/>
</dbReference>
<evidence type="ECO:0000256" key="2">
    <source>
        <dbReference type="ARBA" id="ARBA00022821"/>
    </source>
</evidence>
<dbReference type="Gramene" id="VVA30523">
    <property type="protein sequence ID" value="VVA30523"/>
    <property type="gene ID" value="Prudul26B002263"/>
</dbReference>
<evidence type="ECO:0000313" key="3">
    <source>
        <dbReference type="EMBL" id="VVA30523.1"/>
    </source>
</evidence>
<dbReference type="InterPro" id="IPR027417">
    <property type="entry name" value="P-loop_NTPase"/>
</dbReference>
<gene>
    <name evidence="3" type="ORF">ALMOND_2B002263</name>
</gene>
<evidence type="ECO:0000256" key="1">
    <source>
        <dbReference type="ARBA" id="ARBA00022741"/>
    </source>
</evidence>
<dbReference type="GO" id="GO:0005524">
    <property type="term" value="F:ATP binding"/>
    <property type="evidence" value="ECO:0007669"/>
    <property type="project" value="UniProtKB-KW"/>
</dbReference>
<organism evidence="3 4">
    <name type="scientific">Prunus dulcis</name>
    <name type="common">Almond</name>
    <name type="synonym">Amygdalus dulcis</name>
    <dbReference type="NCBI Taxonomy" id="3755"/>
    <lineage>
        <taxon>Eukaryota</taxon>
        <taxon>Viridiplantae</taxon>
        <taxon>Streptophyta</taxon>
        <taxon>Embryophyta</taxon>
        <taxon>Tracheophyta</taxon>
        <taxon>Spermatophyta</taxon>
        <taxon>Magnoliopsida</taxon>
        <taxon>eudicotyledons</taxon>
        <taxon>Gunneridae</taxon>
        <taxon>Pentapetalae</taxon>
        <taxon>rosids</taxon>
        <taxon>fabids</taxon>
        <taxon>Rosales</taxon>
        <taxon>Rosaceae</taxon>
        <taxon>Amygdaloideae</taxon>
        <taxon>Amygdaleae</taxon>
        <taxon>Prunus</taxon>
    </lineage>
</organism>
<dbReference type="InterPro" id="IPR042197">
    <property type="entry name" value="Apaf_helical"/>
</dbReference>
<dbReference type="EMBL" id="CABIKO010000192">
    <property type="protein sequence ID" value="VVA30523.1"/>
    <property type="molecule type" value="Genomic_DNA"/>
</dbReference>
<dbReference type="AlphaFoldDB" id="A0A5E4FSS9"/>
<dbReference type="InParanoid" id="A0A5E4FSS9"/>